<dbReference type="GO" id="GO:0016747">
    <property type="term" value="F:acyltransferase activity, transferring groups other than amino-acyl groups"/>
    <property type="evidence" value="ECO:0007669"/>
    <property type="project" value="InterPro"/>
</dbReference>
<dbReference type="Proteomes" id="UP000008467">
    <property type="component" value="Chromosome"/>
</dbReference>
<dbReference type="PROSITE" id="PS51186">
    <property type="entry name" value="GNAT"/>
    <property type="match status" value="1"/>
</dbReference>
<evidence type="ECO:0000259" key="1">
    <source>
        <dbReference type="PROSITE" id="PS51186"/>
    </source>
</evidence>
<dbReference type="Pfam" id="PF00583">
    <property type="entry name" value="Acetyltransf_1"/>
    <property type="match status" value="1"/>
</dbReference>
<name>F2JNI9_CELLD</name>
<dbReference type="HOGENOM" id="CLU_103748_1_0_9"/>
<reference evidence="2 3" key="1">
    <citation type="journal article" date="2011" name="J. Bacteriol.">
        <title>Complete genome sequence of the cellulose-degrading bacterium Cellulosilyticum lentocellum.</title>
        <authorList>
            <consortium name="US DOE Joint Genome Institute"/>
            <person name="Miller D.A."/>
            <person name="Suen G."/>
            <person name="Bruce D."/>
            <person name="Copeland A."/>
            <person name="Cheng J.F."/>
            <person name="Detter C."/>
            <person name="Goodwin L.A."/>
            <person name="Han C.S."/>
            <person name="Hauser L.J."/>
            <person name="Land M.L."/>
            <person name="Lapidus A."/>
            <person name="Lucas S."/>
            <person name="Meincke L."/>
            <person name="Pitluck S."/>
            <person name="Tapia R."/>
            <person name="Teshima H."/>
            <person name="Woyke T."/>
            <person name="Fox B.G."/>
            <person name="Angert E.R."/>
            <person name="Currie C.R."/>
        </authorList>
    </citation>
    <scope>NUCLEOTIDE SEQUENCE [LARGE SCALE GENOMIC DNA]</scope>
    <source>
        <strain evidence="3">ATCC 49066 / DSM 5427 / NCIMB 11756 / RHM5</strain>
    </source>
</reference>
<evidence type="ECO:0000313" key="2">
    <source>
        <dbReference type="EMBL" id="ADZ84765.1"/>
    </source>
</evidence>
<dbReference type="AlphaFoldDB" id="F2JNI9"/>
<dbReference type="RefSeq" id="WP_013658044.1">
    <property type="nucleotide sequence ID" value="NC_015275.1"/>
</dbReference>
<feature type="domain" description="N-acetyltransferase" evidence="1">
    <location>
        <begin position="10"/>
        <end position="176"/>
    </location>
</feature>
<proteinExistence type="predicted"/>
<organism evidence="2 3">
    <name type="scientific">Cellulosilyticum lentocellum (strain ATCC 49066 / DSM 5427 / NCIMB 11756 / RHM5)</name>
    <name type="common">Clostridium lentocellum</name>
    <dbReference type="NCBI Taxonomy" id="642492"/>
    <lineage>
        <taxon>Bacteria</taxon>
        <taxon>Bacillati</taxon>
        <taxon>Bacillota</taxon>
        <taxon>Clostridia</taxon>
        <taxon>Lachnospirales</taxon>
        <taxon>Cellulosilyticaceae</taxon>
        <taxon>Cellulosilyticum</taxon>
    </lineage>
</organism>
<dbReference type="EMBL" id="CP002582">
    <property type="protein sequence ID" value="ADZ84765.1"/>
    <property type="molecule type" value="Genomic_DNA"/>
</dbReference>
<accession>F2JNI9</accession>
<dbReference type="SUPFAM" id="SSF55729">
    <property type="entry name" value="Acyl-CoA N-acyltransferases (Nat)"/>
    <property type="match status" value="1"/>
</dbReference>
<dbReference type="CDD" id="cd04301">
    <property type="entry name" value="NAT_SF"/>
    <property type="match status" value="1"/>
</dbReference>
<dbReference type="Gene3D" id="3.40.630.30">
    <property type="match status" value="1"/>
</dbReference>
<dbReference type="eggNOG" id="COG1670">
    <property type="taxonomic scope" value="Bacteria"/>
</dbReference>
<sequence>MKSHLSENDLVLKVLDKSYIKQIMNLQSEIVKHIGNPELFAVSKQEEFEEAIEEKGCILGYVTADHQLIAMGAYLNFGYDERNYGYDIDLTAEALLKVGQIEATVVTEAYRGLGLQRKLCTALEEEARKRGNELLCATASPLNEYSVANFLKLGYTIEKEKLKYGGLRRYVLVKAL</sequence>
<protein>
    <submittedName>
        <fullName evidence="2">GCN5-related N-acetyltransferase</fullName>
    </submittedName>
</protein>
<dbReference type="KEGG" id="cle:Clole_3069"/>
<keyword evidence="2" id="KW-0808">Transferase</keyword>
<keyword evidence="3" id="KW-1185">Reference proteome</keyword>
<dbReference type="STRING" id="642492.Clole_3069"/>
<gene>
    <name evidence="2" type="ordered locus">Clole_3069</name>
</gene>
<dbReference type="InterPro" id="IPR016181">
    <property type="entry name" value="Acyl_CoA_acyltransferase"/>
</dbReference>
<dbReference type="InterPro" id="IPR000182">
    <property type="entry name" value="GNAT_dom"/>
</dbReference>
<evidence type="ECO:0000313" key="3">
    <source>
        <dbReference type="Proteomes" id="UP000008467"/>
    </source>
</evidence>